<keyword evidence="3" id="KW-1185">Reference proteome</keyword>
<evidence type="ECO:0000256" key="1">
    <source>
        <dbReference type="SAM" id="MobiDB-lite"/>
    </source>
</evidence>
<dbReference type="AlphaFoldDB" id="A0AAP0J3S9"/>
<organism evidence="2 3">
    <name type="scientific">Stephania cephalantha</name>
    <dbReference type="NCBI Taxonomy" id="152367"/>
    <lineage>
        <taxon>Eukaryota</taxon>
        <taxon>Viridiplantae</taxon>
        <taxon>Streptophyta</taxon>
        <taxon>Embryophyta</taxon>
        <taxon>Tracheophyta</taxon>
        <taxon>Spermatophyta</taxon>
        <taxon>Magnoliopsida</taxon>
        <taxon>Ranunculales</taxon>
        <taxon>Menispermaceae</taxon>
        <taxon>Menispermoideae</taxon>
        <taxon>Cissampelideae</taxon>
        <taxon>Stephania</taxon>
    </lineage>
</organism>
<name>A0AAP0J3S9_9MAGN</name>
<proteinExistence type="predicted"/>
<dbReference type="EMBL" id="JBBNAG010000006">
    <property type="protein sequence ID" value="KAK9126165.1"/>
    <property type="molecule type" value="Genomic_DNA"/>
</dbReference>
<gene>
    <name evidence="2" type="ORF">Scep_015011</name>
</gene>
<sequence>MRKTSKPHAKQNTQLIAKAKVPTSKPIRIEQSKTILGPMSLAKPTIETHENSIPNSGTSPLTSSSSLPATPSHPVVPPTKATTSSLLLTAAHSAMSPPNVAASSMPSTSHHSAMSSKPIETLINETKIETLSAVETEVLMLEASHAMETNDEAFESAPQMW</sequence>
<evidence type="ECO:0000313" key="2">
    <source>
        <dbReference type="EMBL" id="KAK9126165.1"/>
    </source>
</evidence>
<dbReference type="Proteomes" id="UP001419268">
    <property type="component" value="Unassembled WGS sequence"/>
</dbReference>
<comment type="caution">
    <text evidence="2">The sequence shown here is derived from an EMBL/GenBank/DDBJ whole genome shotgun (WGS) entry which is preliminary data.</text>
</comment>
<reference evidence="2 3" key="1">
    <citation type="submission" date="2024-01" db="EMBL/GenBank/DDBJ databases">
        <title>Genome assemblies of Stephania.</title>
        <authorList>
            <person name="Yang L."/>
        </authorList>
    </citation>
    <scope>NUCLEOTIDE SEQUENCE [LARGE SCALE GENOMIC DNA]</scope>
    <source>
        <strain evidence="2">JXDWG</strain>
        <tissue evidence="2">Leaf</tissue>
    </source>
</reference>
<accession>A0AAP0J3S9</accession>
<feature type="region of interest" description="Disordered" evidence="1">
    <location>
        <begin position="1"/>
        <end position="35"/>
    </location>
</feature>
<evidence type="ECO:0000313" key="3">
    <source>
        <dbReference type="Proteomes" id="UP001419268"/>
    </source>
</evidence>
<feature type="compositionally biased region" description="Low complexity" evidence="1">
    <location>
        <begin position="56"/>
        <end position="72"/>
    </location>
</feature>
<protein>
    <submittedName>
        <fullName evidence="2">Uncharacterized protein</fullName>
    </submittedName>
</protein>
<feature type="region of interest" description="Disordered" evidence="1">
    <location>
        <begin position="48"/>
        <end position="82"/>
    </location>
</feature>